<protein>
    <submittedName>
        <fullName evidence="2">Uncharacterized protein</fullName>
    </submittedName>
</protein>
<dbReference type="Proteomes" id="UP000663525">
    <property type="component" value="Chromosome"/>
</dbReference>
<organism evidence="2 3">
    <name type="scientific">Halapricum desulfuricans</name>
    <dbReference type="NCBI Taxonomy" id="2841257"/>
    <lineage>
        <taxon>Archaea</taxon>
        <taxon>Methanobacteriati</taxon>
        <taxon>Methanobacteriota</taxon>
        <taxon>Stenosarchaea group</taxon>
        <taxon>Halobacteria</taxon>
        <taxon>Halobacteriales</taxon>
        <taxon>Haloarculaceae</taxon>
        <taxon>Halapricum</taxon>
    </lineage>
</organism>
<name>A0A897MQF7_9EURY</name>
<evidence type="ECO:0000256" key="1">
    <source>
        <dbReference type="SAM" id="MobiDB-lite"/>
    </source>
</evidence>
<gene>
    <name evidence="2" type="ORF">HSR121_0029</name>
</gene>
<feature type="region of interest" description="Disordered" evidence="1">
    <location>
        <begin position="1"/>
        <end position="37"/>
    </location>
</feature>
<reference evidence="2" key="1">
    <citation type="submission" date="2020-11" db="EMBL/GenBank/DDBJ databases">
        <title>Carbohydrate-dependent, anaerobic sulfur respiration: A novel catabolism in halophilic archaea.</title>
        <authorList>
            <person name="Sorokin D.Y."/>
            <person name="Messina E."/>
            <person name="Smedile F."/>
            <person name="La Cono V."/>
            <person name="Hallsworth J.E."/>
            <person name="Yakimov M.M."/>
        </authorList>
    </citation>
    <scope>NUCLEOTIDE SEQUENCE</scope>
    <source>
        <strain evidence="2">HSR12-1</strain>
    </source>
</reference>
<dbReference type="AlphaFoldDB" id="A0A897MQF7"/>
<dbReference type="GeneID" id="68853690"/>
<feature type="compositionally biased region" description="Low complexity" evidence="1">
    <location>
        <begin position="1"/>
        <end position="26"/>
    </location>
</feature>
<dbReference type="EMBL" id="CP064787">
    <property type="protein sequence ID" value="QSG04390.1"/>
    <property type="molecule type" value="Genomic_DNA"/>
</dbReference>
<accession>A0A897MQF7</accession>
<evidence type="ECO:0000313" key="2">
    <source>
        <dbReference type="EMBL" id="QSG04390.1"/>
    </source>
</evidence>
<evidence type="ECO:0000313" key="3">
    <source>
        <dbReference type="Proteomes" id="UP000663525"/>
    </source>
</evidence>
<dbReference type="RefSeq" id="WP_229113867.1">
    <property type="nucleotide sequence ID" value="NZ_CP064787.1"/>
</dbReference>
<sequence>MSTPRPTATPEPTSRPTATPEPTTTPSDLEPILVEPEPRTVILQPVDDGPARYRVHNFRLYVVSANDGAFNGPNTEELFGDIFVRGYDGRDGSRVLAEGFDYRSGLVFTLNEAEARELAEGEYATQLDLDVVVSFPEKRSLEGDSSYIEVGVDLFERDPISNDLFGLVSEGSYRRWSLSEDPTDSQRTDRNGEAQFQIEMTEDGSVVRLSFDVTPLDS</sequence>
<proteinExistence type="predicted"/>